<name>A0ABC9DJD5_9POAL</name>
<dbReference type="Proteomes" id="UP001497457">
    <property type="component" value="Chromosome 33rd"/>
</dbReference>
<keyword evidence="4" id="KW-1185">Reference proteome</keyword>
<dbReference type="PANTHER" id="PTHR31111">
    <property type="entry name" value="BNAA05G37150D PROTEIN-RELATED"/>
    <property type="match status" value="1"/>
</dbReference>
<dbReference type="InterPro" id="IPR036047">
    <property type="entry name" value="F-box-like_dom_sf"/>
</dbReference>
<dbReference type="InterPro" id="IPR013187">
    <property type="entry name" value="F-box-assoc_dom_typ3"/>
</dbReference>
<dbReference type="Gene3D" id="1.20.1280.50">
    <property type="match status" value="1"/>
</dbReference>
<dbReference type="Pfam" id="PF08268">
    <property type="entry name" value="FBA_3"/>
    <property type="match status" value="1"/>
</dbReference>
<reference evidence="3" key="1">
    <citation type="submission" date="2024-10" db="EMBL/GenBank/DDBJ databases">
        <authorList>
            <person name="Ryan C."/>
        </authorList>
    </citation>
    <scope>NUCLEOTIDE SEQUENCE [LARGE SCALE GENOMIC DNA]</scope>
</reference>
<dbReference type="SUPFAM" id="SSF81383">
    <property type="entry name" value="F-box domain"/>
    <property type="match status" value="1"/>
</dbReference>
<protein>
    <recommendedName>
        <fullName evidence="2">F-box domain-containing protein</fullName>
    </recommendedName>
</protein>
<organism evidence="3 4">
    <name type="scientific">Urochloa decumbens</name>
    <dbReference type="NCBI Taxonomy" id="240449"/>
    <lineage>
        <taxon>Eukaryota</taxon>
        <taxon>Viridiplantae</taxon>
        <taxon>Streptophyta</taxon>
        <taxon>Embryophyta</taxon>
        <taxon>Tracheophyta</taxon>
        <taxon>Spermatophyta</taxon>
        <taxon>Magnoliopsida</taxon>
        <taxon>Liliopsida</taxon>
        <taxon>Poales</taxon>
        <taxon>Poaceae</taxon>
        <taxon>PACMAD clade</taxon>
        <taxon>Panicoideae</taxon>
        <taxon>Panicodae</taxon>
        <taxon>Paniceae</taxon>
        <taxon>Melinidinae</taxon>
        <taxon>Urochloa</taxon>
    </lineage>
</organism>
<evidence type="ECO:0000313" key="4">
    <source>
        <dbReference type="Proteomes" id="UP001497457"/>
    </source>
</evidence>
<dbReference type="CDD" id="cd22157">
    <property type="entry name" value="F-box_AtFBW1-like"/>
    <property type="match status" value="1"/>
</dbReference>
<dbReference type="InterPro" id="IPR017451">
    <property type="entry name" value="F-box-assoc_interact_dom"/>
</dbReference>
<evidence type="ECO:0000256" key="1">
    <source>
        <dbReference type="SAM" id="MobiDB-lite"/>
    </source>
</evidence>
<dbReference type="AlphaFoldDB" id="A0ABC9DJD5"/>
<feature type="region of interest" description="Disordered" evidence="1">
    <location>
        <begin position="69"/>
        <end position="89"/>
    </location>
</feature>
<dbReference type="Pfam" id="PF00646">
    <property type="entry name" value="F-box"/>
    <property type="match status" value="1"/>
</dbReference>
<dbReference type="InterPro" id="IPR001810">
    <property type="entry name" value="F-box_dom"/>
</dbReference>
<dbReference type="SMART" id="SM00256">
    <property type="entry name" value="FBOX"/>
    <property type="match status" value="1"/>
</dbReference>
<sequence length="400" mass="44876">MLDTTTSRLPEDVIFDVLSRLPLKPLCRFRCVSKAWHALISDPAFIAAQSSRDADPLPVLLIGVFQGQSQRLPPSRSPAGAPPRSRPTQDLRVMDMRGNVLRVVRDVEDRKLRRARLDLVRHDGDLYGAAAVDPATGRAVAVRRFVDERAPSDAVDPDTPWIRTGRVFTRLGSDDRISYSGFGRAAVSGVYKAVRLIKSWPSVRAEVATLDGGAGDKLTWRQGPVAPFLPCCAPWCTPTVAGVLYYLPCSSDCLIPGRNRVAAFDLETEEWKPTIEFPEGVKMQMSLVELKGTLAMVHFEAGPRSCQTNVWMLDDSERGVWVKQHAIQMHKSWRVIEPLEILSDGRMLLLNLVETQEHYSYPLGWVLQLRDPNTGAHTDLMQMPREYRDRMTIYRGSILC</sequence>
<dbReference type="PANTHER" id="PTHR31111:SF136">
    <property type="entry name" value="F-BOX ASSOCIATED DOMAIN-CONTAINING PROTEIN"/>
    <property type="match status" value="1"/>
</dbReference>
<dbReference type="PROSITE" id="PS50181">
    <property type="entry name" value="FBOX"/>
    <property type="match status" value="1"/>
</dbReference>
<evidence type="ECO:0000259" key="2">
    <source>
        <dbReference type="PROSITE" id="PS50181"/>
    </source>
</evidence>
<proteinExistence type="predicted"/>
<dbReference type="EMBL" id="OZ075143">
    <property type="protein sequence ID" value="CAL5039773.1"/>
    <property type="molecule type" value="Genomic_DNA"/>
</dbReference>
<accession>A0ABC9DJD5</accession>
<evidence type="ECO:0000313" key="3">
    <source>
        <dbReference type="EMBL" id="CAL5039773.1"/>
    </source>
</evidence>
<gene>
    <name evidence="3" type="ORF">URODEC1_LOCUS85721</name>
</gene>
<feature type="domain" description="F-box" evidence="2">
    <location>
        <begin position="3"/>
        <end position="49"/>
    </location>
</feature>
<dbReference type="NCBIfam" id="TIGR01640">
    <property type="entry name" value="F_box_assoc_1"/>
    <property type="match status" value="1"/>
</dbReference>